<feature type="domain" description="Antitoxin Xre-like helix-turn-helix" evidence="1">
    <location>
        <begin position="19"/>
        <end position="75"/>
    </location>
</feature>
<gene>
    <name evidence="2" type="ORF">AC244_29985</name>
</gene>
<proteinExistence type="predicted"/>
<evidence type="ECO:0000313" key="3">
    <source>
        <dbReference type="Proteomes" id="UP000037425"/>
    </source>
</evidence>
<dbReference type="GO" id="GO:0003677">
    <property type="term" value="F:DNA binding"/>
    <property type="evidence" value="ECO:0007669"/>
    <property type="project" value="InterPro"/>
</dbReference>
<sequence length="134" mass="14974">MPNAQPAFAPDRDAARHEEAVIVKAVVKACDLWKLTNREASQLFDVPIATWNRMKAGDFKGRLDQDKRMRASLIVGIFKGLRLYFNGPLTYQWPKAVNTGPVFDGQSPVDLMIEGGIPAMMKVRRYLDGLRGGL</sequence>
<comment type="caution">
    <text evidence="2">The sequence shown here is derived from an EMBL/GenBank/DDBJ whole genome shotgun (WGS) entry which is preliminary data.</text>
</comment>
<evidence type="ECO:0000259" key="1">
    <source>
        <dbReference type="Pfam" id="PF20432"/>
    </source>
</evidence>
<protein>
    <recommendedName>
        <fullName evidence="1">Antitoxin Xre-like helix-turn-helix domain-containing protein</fullName>
    </recommendedName>
</protein>
<dbReference type="AlphaFoldDB" id="A0A0L8BGN4"/>
<dbReference type="EMBL" id="LGAP01000033">
    <property type="protein sequence ID" value="KOF13733.1"/>
    <property type="molecule type" value="Genomic_DNA"/>
</dbReference>
<dbReference type="InterPro" id="IPR046847">
    <property type="entry name" value="Xre-like_HTH"/>
</dbReference>
<name>A0A0L8BGN4_ENSAD</name>
<dbReference type="RefSeq" id="WP_053252454.1">
    <property type="nucleotide sequence ID" value="NZ_LGAP01000033.1"/>
</dbReference>
<reference evidence="3" key="1">
    <citation type="submission" date="2015-07" db="EMBL/GenBank/DDBJ databases">
        <title>Whole genome sequence of an Ensifer adhaerens strain isolated from a cave pool in the Wind Cave National Park.</title>
        <authorList>
            <person name="Eng W.W.H."/>
            <person name="Gan H.M."/>
            <person name="Barton H.A."/>
            <person name="Savka M.A."/>
        </authorList>
    </citation>
    <scope>NUCLEOTIDE SEQUENCE [LARGE SCALE GENOMIC DNA]</scope>
    <source>
        <strain evidence="3">SD006</strain>
    </source>
</reference>
<organism evidence="2 3">
    <name type="scientific">Ensifer adhaerens</name>
    <name type="common">Sinorhizobium morelense</name>
    <dbReference type="NCBI Taxonomy" id="106592"/>
    <lineage>
        <taxon>Bacteria</taxon>
        <taxon>Pseudomonadati</taxon>
        <taxon>Pseudomonadota</taxon>
        <taxon>Alphaproteobacteria</taxon>
        <taxon>Hyphomicrobiales</taxon>
        <taxon>Rhizobiaceae</taxon>
        <taxon>Sinorhizobium/Ensifer group</taxon>
        <taxon>Ensifer</taxon>
    </lineage>
</organism>
<evidence type="ECO:0000313" key="2">
    <source>
        <dbReference type="EMBL" id="KOF13733.1"/>
    </source>
</evidence>
<dbReference type="PATRIC" id="fig|106592.7.peg.5162"/>
<accession>A0A0L8BGN4</accession>
<dbReference type="Proteomes" id="UP000037425">
    <property type="component" value="Unassembled WGS sequence"/>
</dbReference>
<dbReference type="Pfam" id="PF20432">
    <property type="entry name" value="Xre-like-HTH"/>
    <property type="match status" value="1"/>
</dbReference>
<dbReference type="OrthoDB" id="117888at2"/>